<dbReference type="PANTHER" id="PTHR34203">
    <property type="entry name" value="METHYLTRANSFERASE, FKBM FAMILY PROTEIN"/>
    <property type="match status" value="1"/>
</dbReference>
<dbReference type="AlphaFoldDB" id="W4LA07"/>
<dbReference type="Gene3D" id="3.40.50.150">
    <property type="entry name" value="Vaccinia Virus protein VP39"/>
    <property type="match status" value="1"/>
</dbReference>
<comment type="caution">
    <text evidence="2">The sequence shown here is derived from an EMBL/GenBank/DDBJ whole genome shotgun (WGS) entry which is preliminary data.</text>
</comment>
<dbReference type="InterPro" id="IPR029063">
    <property type="entry name" value="SAM-dependent_MTases_sf"/>
</dbReference>
<dbReference type="Proteomes" id="UP000019141">
    <property type="component" value="Unassembled WGS sequence"/>
</dbReference>
<keyword evidence="3" id="KW-1185">Reference proteome</keyword>
<dbReference type="PANTHER" id="PTHR34203:SF15">
    <property type="entry name" value="SLL1173 PROTEIN"/>
    <property type="match status" value="1"/>
</dbReference>
<evidence type="ECO:0000259" key="1">
    <source>
        <dbReference type="Pfam" id="PF05050"/>
    </source>
</evidence>
<reference evidence="2 3" key="1">
    <citation type="journal article" date="2014" name="Nature">
        <title>An environmental bacterial taxon with a large and distinct metabolic repertoire.</title>
        <authorList>
            <person name="Wilson M.C."/>
            <person name="Mori T."/>
            <person name="Ruckert C."/>
            <person name="Uria A.R."/>
            <person name="Helf M.J."/>
            <person name="Takada K."/>
            <person name="Gernert C."/>
            <person name="Steffens U.A."/>
            <person name="Heycke N."/>
            <person name="Schmitt S."/>
            <person name="Rinke C."/>
            <person name="Helfrich E.J."/>
            <person name="Brachmann A.O."/>
            <person name="Gurgui C."/>
            <person name="Wakimoto T."/>
            <person name="Kracht M."/>
            <person name="Crusemann M."/>
            <person name="Hentschel U."/>
            <person name="Abe I."/>
            <person name="Matsunaga S."/>
            <person name="Kalinowski J."/>
            <person name="Takeyama H."/>
            <person name="Piel J."/>
        </authorList>
    </citation>
    <scope>NUCLEOTIDE SEQUENCE [LARGE SCALE GENOMIC DNA]</scope>
    <source>
        <strain evidence="3">TSY1</strain>
    </source>
</reference>
<dbReference type="SUPFAM" id="SSF53335">
    <property type="entry name" value="S-adenosyl-L-methionine-dependent methyltransferases"/>
    <property type="match status" value="1"/>
</dbReference>
<dbReference type="InterPro" id="IPR052514">
    <property type="entry name" value="SAM-dependent_MTase"/>
</dbReference>
<evidence type="ECO:0000313" key="3">
    <source>
        <dbReference type="Proteomes" id="UP000019141"/>
    </source>
</evidence>
<feature type="domain" description="Methyltransferase FkbM" evidence="1">
    <location>
        <begin position="102"/>
        <end position="245"/>
    </location>
</feature>
<dbReference type="PATRIC" id="fig|1429438.4.peg.6345"/>
<dbReference type="EMBL" id="AZHW01001014">
    <property type="protein sequence ID" value="ETW94744.1"/>
    <property type="molecule type" value="Genomic_DNA"/>
</dbReference>
<dbReference type="NCBIfam" id="TIGR01444">
    <property type="entry name" value="fkbM_fam"/>
    <property type="match status" value="1"/>
</dbReference>
<name>W4LA07_ENTF1</name>
<sequence length="311" mass="34870">MLERAQVAEHTKTQFIIVNNLMAQFVRLVLLSQVRGGTRLTLFLAHRLRPLQSVELRLPGGGTLYADLRIITTHALMRNRFWEAGEMAVMRHLIEPNDTIFDVGAHIGTHTVAFSQWVGGGGRVISFEPQPNILPALRLTIQTLNNTLLQTYALSDQTGKAQFYVPDDHAMAGLADWTQGTRGKVRQIECQTHCLDQQMIAQNWPQPDVIKCDVEGAEYHVFRGACQTLNRPDAPILLFESNRSVFSFGLTRDAALTFLRHLKHAQFTFFQVEPNGTILPIKAPLTQHVNVLAVPKAKMHRIEALIPVTDG</sequence>
<organism evidence="2 3">
    <name type="scientific">Entotheonella factor</name>
    <dbReference type="NCBI Taxonomy" id="1429438"/>
    <lineage>
        <taxon>Bacteria</taxon>
        <taxon>Pseudomonadati</taxon>
        <taxon>Nitrospinota/Tectimicrobiota group</taxon>
        <taxon>Candidatus Tectimicrobiota</taxon>
        <taxon>Candidatus Entotheonellia</taxon>
        <taxon>Candidatus Entotheonellales</taxon>
        <taxon>Candidatus Entotheonellaceae</taxon>
        <taxon>Candidatus Entotheonella</taxon>
    </lineage>
</organism>
<dbReference type="Pfam" id="PF05050">
    <property type="entry name" value="Methyltransf_21"/>
    <property type="match status" value="1"/>
</dbReference>
<proteinExistence type="predicted"/>
<accession>W4LA07</accession>
<protein>
    <recommendedName>
        <fullName evidence="1">Methyltransferase FkbM domain-containing protein</fullName>
    </recommendedName>
</protein>
<gene>
    <name evidence="2" type="ORF">ETSY1_33560</name>
</gene>
<dbReference type="HOGENOM" id="CLU_893360_0_0_7"/>
<evidence type="ECO:0000313" key="2">
    <source>
        <dbReference type="EMBL" id="ETW94744.1"/>
    </source>
</evidence>
<dbReference type="InterPro" id="IPR006342">
    <property type="entry name" value="FkbM_mtfrase"/>
</dbReference>